<dbReference type="Gene3D" id="3.40.50.1240">
    <property type="entry name" value="Phosphoglycerate mutase-like"/>
    <property type="match status" value="1"/>
</dbReference>
<proteinExistence type="predicted"/>
<feature type="domain" description="6-phosphofructo-2-kinase" evidence="7">
    <location>
        <begin position="126"/>
        <end position="362"/>
    </location>
</feature>
<dbReference type="GO" id="GO:0003873">
    <property type="term" value="F:6-phosphofructo-2-kinase activity"/>
    <property type="evidence" value="ECO:0007669"/>
    <property type="project" value="UniProtKB-EC"/>
</dbReference>
<keyword evidence="9" id="KW-1185">Reference proteome</keyword>
<dbReference type="Proteomes" id="UP000033140">
    <property type="component" value="Unassembled WGS sequence"/>
</dbReference>
<dbReference type="Pfam" id="PF01591">
    <property type="entry name" value="6PF2K"/>
    <property type="match status" value="1"/>
</dbReference>
<dbReference type="SUPFAM" id="SSF52540">
    <property type="entry name" value="P-loop containing nucleoside triphosphate hydrolases"/>
    <property type="match status" value="1"/>
</dbReference>
<dbReference type="GO" id="GO:0005829">
    <property type="term" value="C:cytosol"/>
    <property type="evidence" value="ECO:0007669"/>
    <property type="project" value="TreeGrafter"/>
</dbReference>
<feature type="compositionally biased region" description="Polar residues" evidence="6">
    <location>
        <begin position="93"/>
        <end position="106"/>
    </location>
</feature>
<sequence>MQAGESSCKSRDIHREEEADQVTELARSPPSLGKADEIRSLLRKTSLSRHIKVPSAGAGAGMRAASDTPWETPSSSRPSSPRNGGVPNPFGTGEQQVQPQRTQATTLDIPGLTKSKVSPYGHISDRDVGSKLVIVMVGLPARGKSYIVKKLARYMNWLQHDTRIFNVGNRRRINRDGPTDDKDVPPSPGIKPQEKKKTEHDAQFFDPQNASARALREQLAMDTLEELIHWVVYEGGTVGILDATNSTRERRQIILDRIHQVSDLKALFIESICTDRNVLEANMKLKLSGPDYKDRDPVAALDDFRKRVIMYERAYETIGDYEEEVLNLQYCKMINVGKKLVAHNIQGFLASQAIAYLMNFNLAARQIWITRHGESEDNVAGKIGGNAKLTARGHKYATALAKFIDHMRLKFREQQLEDWAKDKEKRISGLQPGVESPIRDEAPPKELAYSVWTSYLNRSIQTGEHFDDSIFAIKSIRLLDEINAGQCEGMTYDAIKEQYPHEFEARRRDKLHYRYPGPGGESYLDVIHRLNNVIVEIERMRDHVCLIGHRVIVRILLAYFLNLEQSKIIDLEVPLETLYVLEPKPYAVVSRKFVYNNQTDWFDEVEIKPGEVFNPRAPTPAKTSASEQHTSQQHVQLVVFSSLFFARISFDNLTLSRLALFFDRTTRDH</sequence>
<dbReference type="PRINTS" id="PR00991">
    <property type="entry name" value="6PFRUCTKNASE"/>
</dbReference>
<accession>A0A0E9NJA8</accession>
<organism evidence="8 9">
    <name type="scientific">Saitoella complicata (strain BCRC 22490 / CBS 7301 / JCM 7358 / NBRC 10748 / NRRL Y-17804)</name>
    <dbReference type="NCBI Taxonomy" id="698492"/>
    <lineage>
        <taxon>Eukaryota</taxon>
        <taxon>Fungi</taxon>
        <taxon>Dikarya</taxon>
        <taxon>Ascomycota</taxon>
        <taxon>Taphrinomycotina</taxon>
        <taxon>Taphrinomycotina incertae sedis</taxon>
        <taxon>Saitoella</taxon>
    </lineage>
</organism>
<comment type="catalytic activity">
    <reaction evidence="4">
        <text>beta-D-fructose 6-phosphate + ATP = beta-D-fructose 2,6-bisphosphate + ADP + H(+)</text>
        <dbReference type="Rhea" id="RHEA:15653"/>
        <dbReference type="ChEBI" id="CHEBI:15378"/>
        <dbReference type="ChEBI" id="CHEBI:30616"/>
        <dbReference type="ChEBI" id="CHEBI:57634"/>
        <dbReference type="ChEBI" id="CHEBI:58579"/>
        <dbReference type="ChEBI" id="CHEBI:456216"/>
        <dbReference type="EC" id="2.7.1.105"/>
    </reaction>
</comment>
<comment type="caution">
    <text evidence="8">The sequence shown here is derived from an EMBL/GenBank/DDBJ whole genome shotgun (WGS) entry which is preliminary data.</text>
</comment>
<evidence type="ECO:0000313" key="9">
    <source>
        <dbReference type="Proteomes" id="UP000033140"/>
    </source>
</evidence>
<dbReference type="EC" id="2.7.1.105" evidence="1"/>
<dbReference type="GO" id="GO:0005524">
    <property type="term" value="F:ATP binding"/>
    <property type="evidence" value="ECO:0007669"/>
    <property type="project" value="UniProtKB-KW"/>
</dbReference>
<dbReference type="FunFam" id="3.40.50.300:FF:000644">
    <property type="entry name" value="GpmB, Fructose-2,6-bisphosphatase"/>
    <property type="match status" value="1"/>
</dbReference>
<evidence type="ECO:0000256" key="2">
    <source>
        <dbReference type="ARBA" id="ARBA00022741"/>
    </source>
</evidence>
<dbReference type="InterPro" id="IPR001345">
    <property type="entry name" value="PG/BPGM_mutase_AS"/>
</dbReference>
<evidence type="ECO:0000256" key="1">
    <source>
        <dbReference type="ARBA" id="ARBA00012130"/>
    </source>
</evidence>
<name>A0A0E9NJA8_SAICN</name>
<feature type="compositionally biased region" description="Basic and acidic residues" evidence="6">
    <location>
        <begin position="8"/>
        <end position="17"/>
    </location>
</feature>
<dbReference type="EMBL" id="BACD03000027">
    <property type="protein sequence ID" value="GAO49952.1"/>
    <property type="molecule type" value="Genomic_DNA"/>
</dbReference>
<dbReference type="SUPFAM" id="SSF53254">
    <property type="entry name" value="Phosphoglycerate mutase-like"/>
    <property type="match status" value="1"/>
</dbReference>
<dbReference type="InterPro" id="IPR003094">
    <property type="entry name" value="6Pfruct_kin"/>
</dbReference>
<dbReference type="CDD" id="cd07067">
    <property type="entry name" value="HP_PGM_like"/>
    <property type="match status" value="1"/>
</dbReference>
<reference evidence="8 9" key="1">
    <citation type="journal article" date="2011" name="J. Gen. Appl. Microbiol.">
        <title>Draft genome sequencing of the enigmatic yeast Saitoella complicata.</title>
        <authorList>
            <person name="Nishida H."/>
            <person name="Hamamoto M."/>
            <person name="Sugiyama J."/>
        </authorList>
    </citation>
    <scope>NUCLEOTIDE SEQUENCE [LARGE SCALE GENOMIC DNA]</scope>
    <source>
        <strain evidence="8 9">NRRL Y-17804</strain>
    </source>
</reference>
<reference evidence="8 9" key="3">
    <citation type="journal article" date="2015" name="Genome Announc.">
        <title>Draft Genome Sequence of the Archiascomycetous Yeast Saitoella complicata.</title>
        <authorList>
            <person name="Yamauchi K."/>
            <person name="Kondo S."/>
            <person name="Hamamoto M."/>
            <person name="Takahashi Y."/>
            <person name="Ogura Y."/>
            <person name="Hayashi T."/>
            <person name="Nishida H."/>
        </authorList>
    </citation>
    <scope>NUCLEOTIDE SEQUENCE [LARGE SCALE GENOMIC DNA]</scope>
    <source>
        <strain evidence="8 9">NRRL Y-17804</strain>
    </source>
</reference>
<feature type="compositionally biased region" description="Basic and acidic residues" evidence="6">
    <location>
        <begin position="174"/>
        <end position="184"/>
    </location>
</feature>
<dbReference type="InterPro" id="IPR027417">
    <property type="entry name" value="P-loop_NTPase"/>
</dbReference>
<dbReference type="InterPro" id="IPR029033">
    <property type="entry name" value="His_PPase_superfam"/>
</dbReference>
<evidence type="ECO:0000259" key="7">
    <source>
        <dbReference type="Pfam" id="PF01591"/>
    </source>
</evidence>
<gene>
    <name evidence="8" type="ORF">G7K_4088-t1</name>
</gene>
<evidence type="ECO:0000256" key="5">
    <source>
        <dbReference type="ARBA" id="ARBA00053562"/>
    </source>
</evidence>
<dbReference type="GO" id="GO:0006003">
    <property type="term" value="P:fructose 2,6-bisphosphate metabolic process"/>
    <property type="evidence" value="ECO:0007669"/>
    <property type="project" value="InterPro"/>
</dbReference>
<keyword evidence="2" id="KW-0547">Nucleotide-binding</keyword>
<dbReference type="STRING" id="698492.A0A0E9NJA8"/>
<dbReference type="InterPro" id="IPR013078">
    <property type="entry name" value="His_Pase_superF_clade-1"/>
</dbReference>
<dbReference type="Pfam" id="PF00300">
    <property type="entry name" value="His_Phos_1"/>
    <property type="match status" value="2"/>
</dbReference>
<dbReference type="SMART" id="SM00855">
    <property type="entry name" value="PGAM"/>
    <property type="match status" value="1"/>
</dbReference>
<dbReference type="GO" id="GO:0006000">
    <property type="term" value="P:fructose metabolic process"/>
    <property type="evidence" value="ECO:0007669"/>
    <property type="project" value="InterPro"/>
</dbReference>
<evidence type="ECO:0000256" key="3">
    <source>
        <dbReference type="ARBA" id="ARBA00022840"/>
    </source>
</evidence>
<dbReference type="PROSITE" id="PS00175">
    <property type="entry name" value="PG_MUTASE"/>
    <property type="match status" value="1"/>
</dbReference>
<protein>
    <recommendedName>
        <fullName evidence="1">6-phosphofructo-2-kinase</fullName>
        <ecNumber evidence="1">2.7.1.105</ecNumber>
    </recommendedName>
</protein>
<dbReference type="InterPro" id="IPR013079">
    <property type="entry name" value="6Phosfructo_kin"/>
</dbReference>
<evidence type="ECO:0000313" key="8">
    <source>
        <dbReference type="EMBL" id="GAO49952.1"/>
    </source>
</evidence>
<dbReference type="PANTHER" id="PTHR10606:SF32">
    <property type="entry name" value="6-PHOSPHOFRUCTO-2-KINASE 1"/>
    <property type="match status" value="1"/>
</dbReference>
<dbReference type="AlphaFoldDB" id="A0A0E9NJA8"/>
<dbReference type="PANTHER" id="PTHR10606">
    <property type="entry name" value="6-PHOSPHOFRUCTO-2-KINASE/FRUCTOSE-2,6-BISPHOSPHATASE"/>
    <property type="match status" value="1"/>
</dbReference>
<comment type="function">
    <text evidence="5">Synthesis of fructose 2,6-bisphosphate.</text>
</comment>
<feature type="compositionally biased region" description="Low complexity" evidence="6">
    <location>
        <begin position="73"/>
        <end position="82"/>
    </location>
</feature>
<evidence type="ECO:0000256" key="6">
    <source>
        <dbReference type="SAM" id="MobiDB-lite"/>
    </source>
</evidence>
<dbReference type="Gene3D" id="3.40.50.300">
    <property type="entry name" value="P-loop containing nucleotide triphosphate hydrolases"/>
    <property type="match status" value="1"/>
</dbReference>
<dbReference type="OMA" id="HAYRYNE"/>
<feature type="region of interest" description="Disordered" evidence="6">
    <location>
        <begin position="169"/>
        <end position="200"/>
    </location>
</feature>
<feature type="region of interest" description="Disordered" evidence="6">
    <location>
        <begin position="1"/>
        <end position="113"/>
    </location>
</feature>
<keyword evidence="3" id="KW-0067">ATP-binding</keyword>
<reference evidence="8 9" key="2">
    <citation type="journal article" date="2014" name="J. Gen. Appl. Microbiol.">
        <title>The early diverging ascomycetous budding yeast Saitoella complicata has three histone deacetylases belonging to the Clr6, Hos2, and Rpd3 lineages.</title>
        <authorList>
            <person name="Nishida H."/>
            <person name="Matsumoto T."/>
            <person name="Kondo S."/>
            <person name="Hamamoto M."/>
            <person name="Yoshikawa H."/>
        </authorList>
    </citation>
    <scope>NUCLEOTIDE SEQUENCE [LARGE SCALE GENOMIC DNA]</scope>
    <source>
        <strain evidence="8 9">NRRL Y-17804</strain>
    </source>
</reference>
<evidence type="ECO:0000256" key="4">
    <source>
        <dbReference type="ARBA" id="ARBA00052669"/>
    </source>
</evidence>